<dbReference type="PRINTS" id="PR00465">
    <property type="entry name" value="EP450IV"/>
</dbReference>
<dbReference type="InterPro" id="IPR050121">
    <property type="entry name" value="Cytochrome_P450_monoxygenase"/>
</dbReference>
<dbReference type="PRINTS" id="PR00385">
    <property type="entry name" value="P450"/>
</dbReference>
<dbReference type="GO" id="GO:0005506">
    <property type="term" value="F:iron ion binding"/>
    <property type="evidence" value="ECO:0007669"/>
    <property type="project" value="InterPro"/>
</dbReference>
<name>A0A5A8CFT4_CAFRO</name>
<comment type="caution">
    <text evidence="6">The sequence shown here is derived from an EMBL/GenBank/DDBJ whole genome shotgun (WGS) entry which is preliminary data.</text>
</comment>
<dbReference type="GO" id="GO:0016705">
    <property type="term" value="F:oxidoreductase activity, acting on paired donors, with incorporation or reduction of molecular oxygen"/>
    <property type="evidence" value="ECO:0007669"/>
    <property type="project" value="InterPro"/>
</dbReference>
<keyword evidence="5" id="KW-1133">Transmembrane helix</keyword>
<evidence type="ECO:0008006" key="8">
    <source>
        <dbReference type="Google" id="ProtNLM"/>
    </source>
</evidence>
<accession>A0A5A8CFT4</accession>
<feature type="transmembrane region" description="Helical" evidence="5">
    <location>
        <begin position="12"/>
        <end position="32"/>
    </location>
</feature>
<keyword evidence="5" id="KW-0812">Transmembrane</keyword>
<protein>
    <recommendedName>
        <fullName evidence="8">Cytochrome P450</fullName>
    </recommendedName>
</protein>
<evidence type="ECO:0000256" key="4">
    <source>
        <dbReference type="PIRSR" id="PIRSR602403-1"/>
    </source>
</evidence>
<comment type="similarity">
    <text evidence="1">Belongs to the cytochrome P450 family.</text>
</comment>
<dbReference type="PANTHER" id="PTHR24305:SF166">
    <property type="entry name" value="CYTOCHROME P450 12A4, MITOCHONDRIAL-RELATED"/>
    <property type="match status" value="1"/>
</dbReference>
<sequence length="618" mass="66343">MMDILAESLTVTNVSVSIAASVLVAAVWFYVLSPLYTRSVIRAAFKEVDGQKLGETKFVPIFGEFAAVGAAKFTKGIPVAHAARCTMENFEHGVVRDTLGRGKFALAQGNLAYLPVVTSKCRDVNHDVLIKQSHSFGKPDFVRAALQPVIGSNNLVLLDGDAHASRRRLLSPAFSISNLKHLIPMFARAARLHVSRVVDETRAHIAGHGGNGTHHREVLPWISRLTLDVIGTAAFGGFEAASAASGSAVSPAVRVANAIDGLAEEHNADLTRNPLYVLLPRGWWSMVPTAKNVSKAARFKELCRVADAIITSRQAHIASLGADEPPPRDVLQLMIDARDASEGGARAARRMDAASIRDEGLLLIFAGHETTAVLLTWSLFLLTQFPEWMQAVRDEADAARARGGTPFLAPGAPDAPAPDDPLKALPVAYGVLREALRLYPPVALYSRMATCDLRVGKEGRLFLPKGTTVNIAAGVIHRDPAIWPDPEAFDPCRWMSDEQVAALGRTRMTVEQAADWTARRLRGEPPSAAEETAAAHPRYVPSASDMAFLPFAAGATGCIGSLFAQFEAICVLPAIVSALDVTLAGDYVHAPVSLMTTRPREGLALEMKPREGVEPLVA</sequence>
<dbReference type="OMA" id="KIPFGVM"/>
<keyword evidence="4" id="KW-0349">Heme</keyword>
<dbReference type="InterPro" id="IPR001128">
    <property type="entry name" value="Cyt_P450"/>
</dbReference>
<organism evidence="6 7">
    <name type="scientific">Cafeteria roenbergensis</name>
    <name type="common">Marine flagellate</name>
    <dbReference type="NCBI Taxonomy" id="33653"/>
    <lineage>
        <taxon>Eukaryota</taxon>
        <taxon>Sar</taxon>
        <taxon>Stramenopiles</taxon>
        <taxon>Bigyra</taxon>
        <taxon>Opalozoa</taxon>
        <taxon>Bicosoecida</taxon>
        <taxon>Cafeteriaceae</taxon>
        <taxon>Cafeteria</taxon>
    </lineage>
</organism>
<evidence type="ECO:0000313" key="7">
    <source>
        <dbReference type="Proteomes" id="UP000323011"/>
    </source>
</evidence>
<evidence type="ECO:0000256" key="5">
    <source>
        <dbReference type="SAM" id="Phobius"/>
    </source>
</evidence>
<dbReference type="Proteomes" id="UP000323011">
    <property type="component" value="Unassembled WGS sequence"/>
</dbReference>
<dbReference type="InterPro" id="IPR002403">
    <property type="entry name" value="Cyt_P450_E_grp-IV"/>
</dbReference>
<dbReference type="InterPro" id="IPR036396">
    <property type="entry name" value="Cyt_P450_sf"/>
</dbReference>
<keyword evidence="5" id="KW-0472">Membrane</keyword>
<proteinExistence type="inferred from homology"/>
<evidence type="ECO:0000256" key="1">
    <source>
        <dbReference type="ARBA" id="ARBA00010617"/>
    </source>
</evidence>
<evidence type="ECO:0000256" key="3">
    <source>
        <dbReference type="ARBA" id="ARBA00023004"/>
    </source>
</evidence>
<comment type="cofactor">
    <cofactor evidence="4">
        <name>heme</name>
        <dbReference type="ChEBI" id="CHEBI:30413"/>
    </cofactor>
</comment>
<dbReference type="SUPFAM" id="SSF48264">
    <property type="entry name" value="Cytochrome P450"/>
    <property type="match status" value="1"/>
</dbReference>
<dbReference type="EMBL" id="VLTN01000024">
    <property type="protein sequence ID" value="KAA0151836.1"/>
    <property type="molecule type" value="Genomic_DNA"/>
</dbReference>
<dbReference type="GO" id="GO:0004497">
    <property type="term" value="F:monooxygenase activity"/>
    <property type="evidence" value="ECO:0007669"/>
    <property type="project" value="InterPro"/>
</dbReference>
<dbReference type="Pfam" id="PF00067">
    <property type="entry name" value="p450"/>
    <property type="match status" value="1"/>
</dbReference>
<dbReference type="GO" id="GO:0020037">
    <property type="term" value="F:heme binding"/>
    <property type="evidence" value="ECO:0007669"/>
    <property type="project" value="InterPro"/>
</dbReference>
<dbReference type="PANTHER" id="PTHR24305">
    <property type="entry name" value="CYTOCHROME P450"/>
    <property type="match status" value="1"/>
</dbReference>
<evidence type="ECO:0000313" key="6">
    <source>
        <dbReference type="EMBL" id="KAA0151836.1"/>
    </source>
</evidence>
<dbReference type="AlphaFoldDB" id="A0A5A8CFT4"/>
<reference evidence="6 7" key="1">
    <citation type="submission" date="2019-07" db="EMBL/GenBank/DDBJ databases">
        <title>Genomes of Cafeteria roenbergensis.</title>
        <authorList>
            <person name="Fischer M.G."/>
            <person name="Hackl T."/>
            <person name="Roman M."/>
        </authorList>
    </citation>
    <scope>NUCLEOTIDE SEQUENCE [LARGE SCALE GENOMIC DNA]</scope>
    <source>
        <strain evidence="6 7">BVI</strain>
    </source>
</reference>
<gene>
    <name evidence="6" type="ORF">FNF29_04242</name>
</gene>
<feature type="binding site" description="axial binding residue" evidence="4">
    <location>
        <position position="558"/>
    </location>
    <ligand>
        <name>heme</name>
        <dbReference type="ChEBI" id="CHEBI:30413"/>
    </ligand>
    <ligandPart>
        <name>Fe</name>
        <dbReference type="ChEBI" id="CHEBI:18248"/>
    </ligandPart>
</feature>
<keyword evidence="3 4" id="KW-0408">Iron</keyword>
<evidence type="ECO:0000256" key="2">
    <source>
        <dbReference type="ARBA" id="ARBA00022723"/>
    </source>
</evidence>
<dbReference type="Gene3D" id="1.10.630.10">
    <property type="entry name" value="Cytochrome P450"/>
    <property type="match status" value="1"/>
</dbReference>
<keyword evidence="2 4" id="KW-0479">Metal-binding</keyword>
<keyword evidence="7" id="KW-1185">Reference proteome</keyword>